<evidence type="ECO:0000313" key="4">
    <source>
        <dbReference type="Proteomes" id="UP000028302"/>
    </source>
</evidence>
<gene>
    <name evidence="3" type="ORF">C41B8_03931</name>
</gene>
<dbReference type="STRING" id="1304275.C41B8_03931"/>
<feature type="domain" description="Phospholipid/glycerol acyltransferase" evidence="2">
    <location>
        <begin position="128"/>
        <end position="249"/>
    </location>
</feature>
<dbReference type="SUPFAM" id="SSF69593">
    <property type="entry name" value="Glycerol-3-phosphate (1)-acyltransferase"/>
    <property type="match status" value="1"/>
</dbReference>
<protein>
    <submittedName>
        <fullName evidence="3">Phospholipid/glycerol acyltransferase</fullName>
    </submittedName>
</protein>
<dbReference type="Pfam" id="PF01553">
    <property type="entry name" value="Acyltransferase"/>
    <property type="match status" value="1"/>
</dbReference>
<comment type="caution">
    <text evidence="3">The sequence shown here is derived from an EMBL/GenBank/DDBJ whole genome shotgun (WGS) entry which is preliminary data.</text>
</comment>
<sequence>MDYRPPPGGPSEVEPGPRSEKEDALHRDAATGQRSNPGYGSDRLARIAGLCRQDMLAALSNSRWLARMPRRLLQRLVERRIAGFAGQLIEFDDRIARDGLASASAWGLTQWSGPVQQYGHPAPPGGPLLLVSNHPGLVDAITLLSTLADHDVRLLVAERPLFHALPALQAHLISVAPAGAGRAQALRAAVRHLRSGGTLVTYPAGHIEPDPAADPGGARAALARWSPSATYLARRVPALTVQPVAVSHVIAAHYRRHWLARQAIDPEDRDAIAAALQVLAARVHDNQPRLALGTPITGVATNALQSEIKQKMTALMHENLSQ</sequence>
<name>A0A084IPV1_SALHC</name>
<dbReference type="AlphaFoldDB" id="A0A084IPV1"/>
<evidence type="ECO:0000256" key="1">
    <source>
        <dbReference type="SAM" id="MobiDB-lite"/>
    </source>
</evidence>
<dbReference type="EMBL" id="APNK01000003">
    <property type="protein sequence ID" value="KEZ78735.1"/>
    <property type="molecule type" value="Genomic_DNA"/>
</dbReference>
<feature type="compositionally biased region" description="Basic and acidic residues" evidence="1">
    <location>
        <begin position="15"/>
        <end position="29"/>
    </location>
</feature>
<accession>A0A084IPV1</accession>
<feature type="region of interest" description="Disordered" evidence="1">
    <location>
        <begin position="1"/>
        <end position="40"/>
    </location>
</feature>
<evidence type="ECO:0000313" key="3">
    <source>
        <dbReference type="EMBL" id="KEZ78735.1"/>
    </source>
</evidence>
<dbReference type="InterPro" id="IPR002123">
    <property type="entry name" value="Plipid/glycerol_acylTrfase"/>
</dbReference>
<dbReference type="SMART" id="SM00563">
    <property type="entry name" value="PlsC"/>
    <property type="match status" value="1"/>
</dbReference>
<dbReference type="GO" id="GO:0016746">
    <property type="term" value="F:acyltransferase activity"/>
    <property type="evidence" value="ECO:0007669"/>
    <property type="project" value="UniProtKB-KW"/>
</dbReference>
<evidence type="ECO:0000259" key="2">
    <source>
        <dbReference type="SMART" id="SM00563"/>
    </source>
</evidence>
<dbReference type="eggNOG" id="COG0204">
    <property type="taxonomic scope" value="Bacteria"/>
</dbReference>
<dbReference type="OrthoDB" id="9812274at2"/>
<reference evidence="3 4" key="1">
    <citation type="submission" date="2013-03" db="EMBL/GenBank/DDBJ databases">
        <title>Salinisphaera hydrothermalis C41B8 Genome Sequencing.</title>
        <authorList>
            <person name="Li C."/>
            <person name="Lai Q."/>
            <person name="Shao Z."/>
        </authorList>
    </citation>
    <scope>NUCLEOTIDE SEQUENCE [LARGE SCALE GENOMIC DNA]</scope>
    <source>
        <strain evidence="3 4">C41B8</strain>
    </source>
</reference>
<organism evidence="3 4">
    <name type="scientific">Salinisphaera hydrothermalis (strain C41B8)</name>
    <dbReference type="NCBI Taxonomy" id="1304275"/>
    <lineage>
        <taxon>Bacteria</taxon>
        <taxon>Pseudomonadati</taxon>
        <taxon>Pseudomonadota</taxon>
        <taxon>Gammaproteobacteria</taxon>
        <taxon>Salinisphaerales</taxon>
        <taxon>Salinisphaeraceae</taxon>
        <taxon>Salinisphaera</taxon>
    </lineage>
</organism>
<keyword evidence="3" id="KW-0808">Transferase</keyword>
<keyword evidence="4" id="KW-1185">Reference proteome</keyword>
<dbReference type="Proteomes" id="UP000028302">
    <property type="component" value="Unassembled WGS sequence"/>
</dbReference>
<proteinExistence type="predicted"/>
<keyword evidence="3" id="KW-0012">Acyltransferase</keyword>